<gene>
    <name evidence="1" type="ORF">M440DRAFT_1399288</name>
</gene>
<keyword evidence="2" id="KW-1185">Reference proteome</keyword>
<protein>
    <submittedName>
        <fullName evidence="1">Uncharacterized protein</fullName>
    </submittedName>
</protein>
<name>A0A2T4C978_TRILO</name>
<sequence length="67" mass="7664">MYWYALYHEVETTYLQTMHRRLDTPTRLTLMPISLIVAAAHESLLDLIKVFSASHSISAIKLSETGK</sequence>
<dbReference type="EMBL" id="KZ679129">
    <property type="protein sequence ID" value="PTB78119.1"/>
    <property type="molecule type" value="Genomic_DNA"/>
</dbReference>
<reference evidence="1 2" key="1">
    <citation type="submission" date="2016-07" db="EMBL/GenBank/DDBJ databases">
        <title>Multiple horizontal gene transfer events from other fungi enriched the ability of initially mycotrophic Trichoderma (Ascomycota) to feed on dead plant biomass.</title>
        <authorList>
            <consortium name="DOE Joint Genome Institute"/>
            <person name="Aerts A."/>
            <person name="Atanasova L."/>
            <person name="Chenthamara K."/>
            <person name="Zhang J."/>
            <person name="Grujic M."/>
            <person name="Henrissat B."/>
            <person name="Kuo A."/>
            <person name="Salamov A."/>
            <person name="Lipzen A."/>
            <person name="Labutti K."/>
            <person name="Barry K."/>
            <person name="Miao Y."/>
            <person name="Rahimi M.J."/>
            <person name="Shen Q."/>
            <person name="Grigoriev I.V."/>
            <person name="Kubicek C.P."/>
            <person name="Druzhinina I.S."/>
        </authorList>
    </citation>
    <scope>NUCLEOTIDE SEQUENCE [LARGE SCALE GENOMIC DNA]</scope>
    <source>
        <strain evidence="1 2">ATCC 18648</strain>
    </source>
</reference>
<organism evidence="1 2">
    <name type="scientific">Trichoderma longibrachiatum ATCC 18648</name>
    <dbReference type="NCBI Taxonomy" id="983965"/>
    <lineage>
        <taxon>Eukaryota</taxon>
        <taxon>Fungi</taxon>
        <taxon>Dikarya</taxon>
        <taxon>Ascomycota</taxon>
        <taxon>Pezizomycotina</taxon>
        <taxon>Sordariomycetes</taxon>
        <taxon>Hypocreomycetidae</taxon>
        <taxon>Hypocreales</taxon>
        <taxon>Hypocreaceae</taxon>
        <taxon>Trichoderma</taxon>
    </lineage>
</organism>
<accession>A0A2T4C978</accession>
<proteinExistence type="predicted"/>
<dbReference type="Proteomes" id="UP000240760">
    <property type="component" value="Unassembled WGS sequence"/>
</dbReference>
<evidence type="ECO:0000313" key="2">
    <source>
        <dbReference type="Proteomes" id="UP000240760"/>
    </source>
</evidence>
<dbReference type="AlphaFoldDB" id="A0A2T4C978"/>
<evidence type="ECO:0000313" key="1">
    <source>
        <dbReference type="EMBL" id="PTB78119.1"/>
    </source>
</evidence>